<reference evidence="5 6" key="1">
    <citation type="submission" date="2019-12" db="EMBL/GenBank/DDBJ databases">
        <title>Genomic-based taxomic classification of the family Erythrobacteraceae.</title>
        <authorList>
            <person name="Xu L."/>
        </authorList>
    </citation>
    <scope>NUCLEOTIDE SEQUENCE [LARGE SCALE GENOMIC DNA]</scope>
    <source>
        <strain evidence="5 6">KCTC 42453</strain>
    </source>
</reference>
<dbReference type="Gene3D" id="3.20.20.450">
    <property type="entry name" value="EAL domain"/>
    <property type="match status" value="1"/>
</dbReference>
<feature type="domain" description="GGDEF" evidence="4">
    <location>
        <begin position="335"/>
        <end position="468"/>
    </location>
</feature>
<keyword evidence="1" id="KW-1133">Transmembrane helix</keyword>
<keyword evidence="1" id="KW-0812">Transmembrane</keyword>
<dbReference type="SUPFAM" id="SSF55073">
    <property type="entry name" value="Nucleotide cyclase"/>
    <property type="match status" value="1"/>
</dbReference>
<dbReference type="Gene3D" id="3.30.450.20">
    <property type="entry name" value="PAS domain"/>
    <property type="match status" value="1"/>
</dbReference>
<dbReference type="AlphaFoldDB" id="A0A845AV49"/>
<dbReference type="InterPro" id="IPR052155">
    <property type="entry name" value="Biofilm_reg_signaling"/>
</dbReference>
<evidence type="ECO:0000259" key="3">
    <source>
        <dbReference type="PROSITE" id="PS50883"/>
    </source>
</evidence>
<dbReference type="InterPro" id="IPR000014">
    <property type="entry name" value="PAS"/>
</dbReference>
<dbReference type="CDD" id="cd01949">
    <property type="entry name" value="GGDEF"/>
    <property type="match status" value="1"/>
</dbReference>
<feature type="domain" description="PAC" evidence="2">
    <location>
        <begin position="252"/>
        <end position="303"/>
    </location>
</feature>
<dbReference type="Gene3D" id="3.30.70.270">
    <property type="match status" value="1"/>
</dbReference>
<dbReference type="InterPro" id="IPR035965">
    <property type="entry name" value="PAS-like_dom_sf"/>
</dbReference>
<dbReference type="SMART" id="SM00052">
    <property type="entry name" value="EAL"/>
    <property type="match status" value="1"/>
</dbReference>
<dbReference type="PANTHER" id="PTHR44757:SF2">
    <property type="entry name" value="BIOFILM ARCHITECTURE MAINTENANCE PROTEIN MBAA"/>
    <property type="match status" value="1"/>
</dbReference>
<dbReference type="GO" id="GO:0035438">
    <property type="term" value="F:cyclic-di-GMP binding"/>
    <property type="evidence" value="ECO:0007669"/>
    <property type="project" value="InterPro"/>
</dbReference>
<dbReference type="Pfam" id="PF00990">
    <property type="entry name" value="GGDEF"/>
    <property type="match status" value="1"/>
</dbReference>
<evidence type="ECO:0000259" key="2">
    <source>
        <dbReference type="PROSITE" id="PS50113"/>
    </source>
</evidence>
<gene>
    <name evidence="5" type="ORF">GRI65_03005</name>
</gene>
<feature type="transmembrane region" description="Helical" evidence="1">
    <location>
        <begin position="93"/>
        <end position="112"/>
    </location>
</feature>
<comment type="caution">
    <text evidence="5">The sequence shown here is derived from an EMBL/GenBank/DDBJ whole genome shotgun (WGS) entry which is preliminary data.</text>
</comment>
<accession>A0A845AV49</accession>
<evidence type="ECO:0000313" key="5">
    <source>
        <dbReference type="EMBL" id="MXP43423.1"/>
    </source>
</evidence>
<dbReference type="PROSITE" id="PS50113">
    <property type="entry name" value="PAC"/>
    <property type="match status" value="1"/>
</dbReference>
<feature type="transmembrane region" description="Helical" evidence="1">
    <location>
        <begin position="34"/>
        <end position="50"/>
    </location>
</feature>
<dbReference type="InterPro" id="IPR043128">
    <property type="entry name" value="Rev_trsase/Diguanyl_cyclase"/>
</dbReference>
<dbReference type="SUPFAM" id="SSF55785">
    <property type="entry name" value="PYP-like sensor domain (PAS domain)"/>
    <property type="match status" value="1"/>
</dbReference>
<keyword evidence="1" id="KW-0472">Membrane</keyword>
<dbReference type="PANTHER" id="PTHR44757">
    <property type="entry name" value="DIGUANYLATE CYCLASE DGCP"/>
    <property type="match status" value="1"/>
</dbReference>
<dbReference type="CDD" id="cd01948">
    <property type="entry name" value="EAL"/>
    <property type="match status" value="1"/>
</dbReference>
<dbReference type="InterPro" id="IPR001633">
    <property type="entry name" value="EAL_dom"/>
</dbReference>
<dbReference type="InterPro" id="IPR035919">
    <property type="entry name" value="EAL_sf"/>
</dbReference>
<dbReference type="SMART" id="SM00267">
    <property type="entry name" value="GGDEF"/>
    <property type="match status" value="1"/>
</dbReference>
<dbReference type="InterPro" id="IPR009875">
    <property type="entry name" value="PilZ_domain"/>
</dbReference>
<dbReference type="PROSITE" id="PS50887">
    <property type="entry name" value="GGDEF"/>
    <property type="match status" value="1"/>
</dbReference>
<dbReference type="EMBL" id="WTYL01000001">
    <property type="protein sequence ID" value="MXP43423.1"/>
    <property type="molecule type" value="Genomic_DNA"/>
</dbReference>
<dbReference type="SUPFAM" id="SSF141371">
    <property type="entry name" value="PilZ domain-like"/>
    <property type="match status" value="1"/>
</dbReference>
<dbReference type="NCBIfam" id="TIGR00254">
    <property type="entry name" value="GGDEF"/>
    <property type="match status" value="1"/>
</dbReference>
<dbReference type="Pfam" id="PF00563">
    <property type="entry name" value="EAL"/>
    <property type="match status" value="1"/>
</dbReference>
<dbReference type="SUPFAM" id="SSF141868">
    <property type="entry name" value="EAL domain-like"/>
    <property type="match status" value="1"/>
</dbReference>
<dbReference type="Pfam" id="PF07238">
    <property type="entry name" value="PilZ"/>
    <property type="match status" value="1"/>
</dbReference>
<feature type="domain" description="EAL" evidence="3">
    <location>
        <begin position="477"/>
        <end position="728"/>
    </location>
</feature>
<evidence type="ECO:0000259" key="4">
    <source>
        <dbReference type="PROSITE" id="PS50887"/>
    </source>
</evidence>
<evidence type="ECO:0000256" key="1">
    <source>
        <dbReference type="SAM" id="Phobius"/>
    </source>
</evidence>
<dbReference type="Proteomes" id="UP000431922">
    <property type="component" value="Unassembled WGS sequence"/>
</dbReference>
<dbReference type="NCBIfam" id="TIGR00229">
    <property type="entry name" value="sensory_box"/>
    <property type="match status" value="1"/>
</dbReference>
<feature type="transmembrane region" description="Helical" evidence="1">
    <location>
        <begin position="62"/>
        <end position="87"/>
    </location>
</feature>
<dbReference type="InterPro" id="IPR013656">
    <property type="entry name" value="PAS_4"/>
</dbReference>
<dbReference type="PROSITE" id="PS50883">
    <property type="entry name" value="EAL"/>
    <property type="match status" value="1"/>
</dbReference>
<name>A0A845AV49_9SPHN</name>
<dbReference type="CDD" id="cd00130">
    <property type="entry name" value="PAS"/>
    <property type="match status" value="1"/>
</dbReference>
<dbReference type="InterPro" id="IPR029787">
    <property type="entry name" value="Nucleotide_cyclase"/>
</dbReference>
<evidence type="ECO:0000313" key="6">
    <source>
        <dbReference type="Proteomes" id="UP000431922"/>
    </source>
</evidence>
<organism evidence="5 6">
    <name type="scientific">Allopontixanthobacter sediminis</name>
    <dbReference type="NCBI Taxonomy" id="1689985"/>
    <lineage>
        <taxon>Bacteria</taxon>
        <taxon>Pseudomonadati</taxon>
        <taxon>Pseudomonadota</taxon>
        <taxon>Alphaproteobacteria</taxon>
        <taxon>Sphingomonadales</taxon>
        <taxon>Erythrobacteraceae</taxon>
        <taxon>Allopontixanthobacter</taxon>
    </lineage>
</organism>
<sequence>MIPPNWARMGAIIALAYATATLLARDLPPPLIGGLAWGAVLLTMIGAHIARRERKAATPMTAVPGVAASCIGLPQALTGLGFGQWIVAYGLDPRLGLGALLAINAVSLTLLIRRPSQLYIGMAGLWAPVALLDGSLMAIGSIVLVGIVLFVSARIQGDVEHDDLDWLLARERACDRYEDILRDYEEMGHGWFWETDRRGHLSYVSPIVGDAVGEHHENLIGRPLDALFDQDSKPAESARALAFHISTRSPFHDLAFPAAAGDDERWWSVSGRPVFDDFQNFVGFRGSGTDLTERRRTQESASRLALYDSLTGLANRFQTMQTLGRILGSPQEIPQECSLFLLDLDRFKQVNDTFGHPAGDALLKQVAQRLEKTVGDAGVVGRLGGDEFTVIVAGGPDRSQLGKLSHEIIYALSQPYWLDGQRVVIGASIGIAIAPADGHSSDALIRSADLALYASKNGGRGRYQFYSENLLSASEERAGLERALRLAIAEGGLELYYQPIVHTATERITGFEALLRWNHPEMGWIPPAKFVPIAEDAGLISTIGDWAIRTACQDLALWPDDIRCAVNVSSLQLSNPQFPAVVTQALARSGIAPDRLELEITESAFLNDGPGTGTLLAALKSIGVRLALDDFGTGYSSFAYLENAPFDKIKIDRRFVRNAAVPGSRKGAMIAAMTTLAQNLGIDTTAEGVETMDELNLVRMHGCSHVQGHVYEKPLSGVNALTRLRSGVAAVADGPRSSREPRQTVLRKVLLEHGNEVYSGTIRNISSRGVMIEGLWDVPGGTLFQLALSEFHTVLATCRWSESGRMGAEFNTPLKRDSAGTLIAIKGPPSGQHANLLPHKF</sequence>
<dbReference type="InterPro" id="IPR000160">
    <property type="entry name" value="GGDEF_dom"/>
</dbReference>
<dbReference type="InterPro" id="IPR000700">
    <property type="entry name" value="PAS-assoc_C"/>
</dbReference>
<feature type="transmembrane region" description="Helical" evidence="1">
    <location>
        <begin position="124"/>
        <end position="151"/>
    </location>
</feature>
<dbReference type="Pfam" id="PF08448">
    <property type="entry name" value="PAS_4"/>
    <property type="match status" value="1"/>
</dbReference>
<dbReference type="OrthoDB" id="9814202at2"/>
<proteinExistence type="predicted"/>
<keyword evidence="6" id="KW-1185">Reference proteome</keyword>
<protein>
    <submittedName>
        <fullName evidence="5">EAL domain-containing protein</fullName>
    </submittedName>
</protein>